<evidence type="ECO:0000313" key="3">
    <source>
        <dbReference type="Proteomes" id="UP000825360"/>
    </source>
</evidence>
<keyword evidence="1" id="KW-0812">Transmembrane</keyword>
<dbReference type="InterPro" id="IPR005642">
    <property type="entry name" value="LysO"/>
</dbReference>
<dbReference type="AlphaFoldDB" id="A0ABD7EVF0"/>
<feature type="transmembrane region" description="Helical" evidence="1">
    <location>
        <begin position="6"/>
        <end position="26"/>
    </location>
</feature>
<feature type="transmembrane region" description="Helical" evidence="1">
    <location>
        <begin position="106"/>
        <end position="125"/>
    </location>
</feature>
<proteinExistence type="predicted"/>
<dbReference type="Pfam" id="PF03956">
    <property type="entry name" value="Lys_export"/>
    <property type="match status" value="1"/>
</dbReference>
<feature type="transmembrane region" description="Helical" evidence="1">
    <location>
        <begin position="274"/>
        <end position="296"/>
    </location>
</feature>
<reference evidence="2 3" key="1">
    <citation type="submission" date="2021-07" db="EMBL/GenBank/DDBJ databases">
        <title>Genome sequencing of Neisseria perflava LPB0400.</title>
        <authorList>
            <person name="Kim J."/>
        </authorList>
    </citation>
    <scope>NUCLEOTIDE SEQUENCE [LARGE SCALE GENOMIC DNA]</scope>
    <source>
        <strain evidence="2 3">LPB0400</strain>
    </source>
</reference>
<dbReference type="PANTHER" id="PTHR35804:SF1">
    <property type="entry name" value="LYSINE EXPORTER LYSO"/>
    <property type="match status" value="1"/>
</dbReference>
<feature type="transmembrane region" description="Helical" evidence="1">
    <location>
        <begin position="33"/>
        <end position="53"/>
    </location>
</feature>
<name>A0ABD7EVF0_NEIPE</name>
<dbReference type="KEGG" id="npf:LPB400_06275"/>
<feature type="transmembrane region" description="Helical" evidence="1">
    <location>
        <begin position="162"/>
        <end position="182"/>
    </location>
</feature>
<protein>
    <submittedName>
        <fullName evidence="2">Lysine exporter LysO family protein</fullName>
    </submittedName>
</protein>
<dbReference type="PANTHER" id="PTHR35804">
    <property type="entry name" value="LYSINE EXPORTER LYSO"/>
    <property type="match status" value="1"/>
</dbReference>
<gene>
    <name evidence="2" type="ORF">LPB400_06275</name>
</gene>
<keyword evidence="1" id="KW-0472">Membrane</keyword>
<dbReference type="Proteomes" id="UP000825360">
    <property type="component" value="Chromosome"/>
</dbReference>
<evidence type="ECO:0000256" key="1">
    <source>
        <dbReference type="SAM" id="Phobius"/>
    </source>
</evidence>
<sequence>MESSLSSIFIVLALLSTGFLSGKFLAPPLRQVLLKPLSFIVLLLLFFMGYEFGGVFTDPNLGADIVKYALLLALIISAFTLIALYRKPEASTAPTPSGSFIKPFYGCFKAFAFFGLGVAAFAFFGRQVGNLPIDSTHILYLLIFMVGMDLVHFQLGGFGRRIFLLPLLTVAATAAACFVFSLCSPYSFAQSLVLSGGFGWFSLSGPMVGKAVSPEMGAAAFMTDFFREMISIVFLYFYGRKQPMAAIGISGAAAMDSALPFVKENCRAEYIKYAVVSGFILTLVAPFFLSAAIAMLN</sequence>
<feature type="transmembrane region" description="Helical" evidence="1">
    <location>
        <begin position="65"/>
        <end position="85"/>
    </location>
</feature>
<organism evidence="2 3">
    <name type="scientific">Neisseria perflava</name>
    <dbReference type="NCBI Taxonomy" id="33053"/>
    <lineage>
        <taxon>Bacteria</taxon>
        <taxon>Pseudomonadati</taxon>
        <taxon>Pseudomonadota</taxon>
        <taxon>Betaproteobacteria</taxon>
        <taxon>Neisseriales</taxon>
        <taxon>Neisseriaceae</taxon>
        <taxon>Neisseria</taxon>
    </lineage>
</organism>
<feature type="transmembrane region" description="Helical" evidence="1">
    <location>
        <begin position="216"/>
        <end position="238"/>
    </location>
</feature>
<keyword evidence="1" id="KW-1133">Transmembrane helix</keyword>
<feature type="transmembrane region" description="Helical" evidence="1">
    <location>
        <begin position="137"/>
        <end position="155"/>
    </location>
</feature>
<dbReference type="EMBL" id="CP079818">
    <property type="protein sequence ID" value="QXW89635.1"/>
    <property type="molecule type" value="Genomic_DNA"/>
</dbReference>
<evidence type="ECO:0000313" key="2">
    <source>
        <dbReference type="EMBL" id="QXW89635.1"/>
    </source>
</evidence>
<accession>A0ABD7EVF0</accession>